<sequence length="129" mass="13217">MSALRELSVSELNEVSGGCGRYNYQFGISNGINFGCNAASYASYYSTQLGAYSGYLAGVYNVFADLAQSASKSVIAADIKNIASYVQLGAQIGAQSATNGLAIYKSVVSAISTSIANGGTKITFPPAVG</sequence>
<dbReference type="Proteomes" id="UP000323560">
    <property type="component" value="Chromosome"/>
</dbReference>
<organism evidence="1 2">
    <name type="scientific">Gluconobacter thailandicus</name>
    <dbReference type="NCBI Taxonomy" id="257438"/>
    <lineage>
        <taxon>Bacteria</taxon>
        <taxon>Pseudomonadati</taxon>
        <taxon>Pseudomonadota</taxon>
        <taxon>Alphaproteobacteria</taxon>
        <taxon>Acetobacterales</taxon>
        <taxon>Acetobacteraceae</taxon>
        <taxon>Gluconobacter</taxon>
    </lineage>
</organism>
<dbReference type="EMBL" id="CP043043">
    <property type="protein sequence ID" value="QEH95140.1"/>
    <property type="molecule type" value="Genomic_DNA"/>
</dbReference>
<dbReference type="KEGG" id="gti:FXF46_01805"/>
<evidence type="ECO:0000313" key="1">
    <source>
        <dbReference type="EMBL" id="QEH95140.1"/>
    </source>
</evidence>
<evidence type="ECO:0000313" key="2">
    <source>
        <dbReference type="Proteomes" id="UP000323560"/>
    </source>
</evidence>
<gene>
    <name evidence="1" type="ORF">FXF46_01805</name>
</gene>
<proteinExistence type="predicted"/>
<dbReference type="RefSeq" id="WP_007283982.1">
    <property type="nucleotide sequence ID" value="NZ_CP043043.1"/>
</dbReference>
<dbReference type="AlphaFoldDB" id="A0AAJ0VGX2"/>
<name>A0AAJ0VGX2_GLUTH</name>
<accession>A0AAJ0VGX2</accession>
<reference evidence="1 2" key="1">
    <citation type="submission" date="2019-08" db="EMBL/GenBank/DDBJ databases">
        <title>Gluconobacter frateurii HD924 genome.</title>
        <authorList>
            <person name="Liu Y."/>
            <person name="Zhang P."/>
        </authorList>
    </citation>
    <scope>NUCLEOTIDE SEQUENCE [LARGE SCALE GENOMIC DNA]</scope>
    <source>
        <strain evidence="1 2">HD924</strain>
    </source>
</reference>
<protein>
    <submittedName>
        <fullName evidence="1">Uncharacterized protein</fullName>
    </submittedName>
</protein>